<organism evidence="2 3">
    <name type="scientific">Microbacterium natoriense</name>
    <dbReference type="NCBI Taxonomy" id="284570"/>
    <lineage>
        <taxon>Bacteria</taxon>
        <taxon>Bacillati</taxon>
        <taxon>Actinomycetota</taxon>
        <taxon>Actinomycetes</taxon>
        <taxon>Micrococcales</taxon>
        <taxon>Microbacteriaceae</taxon>
        <taxon>Microbacterium</taxon>
    </lineage>
</organism>
<evidence type="ECO:0000313" key="2">
    <source>
        <dbReference type="EMBL" id="MDQ0648839.1"/>
    </source>
</evidence>
<keyword evidence="3" id="KW-1185">Reference proteome</keyword>
<evidence type="ECO:0000313" key="3">
    <source>
        <dbReference type="Proteomes" id="UP001244427"/>
    </source>
</evidence>
<gene>
    <name evidence="2" type="ORF">QFZ53_003035</name>
</gene>
<reference evidence="2 3" key="1">
    <citation type="submission" date="2023-07" db="EMBL/GenBank/DDBJ databases">
        <title>Comparative genomics of wheat-associated soil bacteria to identify genetic determinants of phenazine resistance.</title>
        <authorList>
            <person name="Mouncey N."/>
        </authorList>
    </citation>
    <scope>NUCLEOTIDE SEQUENCE [LARGE SCALE GENOMIC DNA]</scope>
    <source>
        <strain evidence="2 3">W4I9-1</strain>
    </source>
</reference>
<dbReference type="Proteomes" id="UP001244427">
    <property type="component" value="Unassembled WGS sequence"/>
</dbReference>
<keyword evidence="1" id="KW-0812">Transmembrane</keyword>
<dbReference type="AlphaFoldDB" id="A0AAW8F1R6"/>
<sequence>MDYGENSSPFCQDVIMTTAKPGDRRPVLRFAKSELIIGWKFWVGCIVAVLLIVLGVWVTPSNGWAGVGIGVAGVLGATLGALFQTTPREKDFTANGASAVRGLLGIAEDVESAKVVATQLSEATGPKNVRISTGLVDIQERLQAVRLALYSSMAEWDTIAPGSLDEVTRLRDEGQRAFALFVKEIEQDG</sequence>
<keyword evidence="1" id="KW-0472">Membrane</keyword>
<protein>
    <submittedName>
        <fullName evidence="2">Uncharacterized protein</fullName>
    </submittedName>
</protein>
<comment type="caution">
    <text evidence="2">The sequence shown here is derived from an EMBL/GenBank/DDBJ whole genome shotgun (WGS) entry which is preliminary data.</text>
</comment>
<evidence type="ECO:0000256" key="1">
    <source>
        <dbReference type="SAM" id="Phobius"/>
    </source>
</evidence>
<feature type="transmembrane region" description="Helical" evidence="1">
    <location>
        <begin position="39"/>
        <end position="58"/>
    </location>
</feature>
<dbReference type="EMBL" id="JAUSXV010000001">
    <property type="protein sequence ID" value="MDQ0648839.1"/>
    <property type="molecule type" value="Genomic_DNA"/>
</dbReference>
<proteinExistence type="predicted"/>
<keyword evidence="1" id="KW-1133">Transmembrane helix</keyword>
<accession>A0AAW8F1R6</accession>
<name>A0AAW8F1R6_9MICO</name>
<feature type="transmembrane region" description="Helical" evidence="1">
    <location>
        <begin position="64"/>
        <end position="83"/>
    </location>
</feature>